<dbReference type="InterPro" id="IPR029063">
    <property type="entry name" value="SAM-dependent_MTases_sf"/>
</dbReference>
<dbReference type="EMBL" id="JRYB01000001">
    <property type="protein sequence ID" value="OIJ42919.1"/>
    <property type="molecule type" value="Genomic_DNA"/>
</dbReference>
<feature type="domain" description="Methyltransferase" evidence="2">
    <location>
        <begin position="46"/>
        <end position="138"/>
    </location>
</feature>
<dbReference type="Proteomes" id="UP000180246">
    <property type="component" value="Unassembled WGS sequence"/>
</dbReference>
<dbReference type="Gene3D" id="3.40.50.150">
    <property type="entry name" value="Vaccinia Virus protein VP39"/>
    <property type="match status" value="1"/>
</dbReference>
<gene>
    <name evidence="3" type="ORF">LO55_4079</name>
</gene>
<evidence type="ECO:0000259" key="2">
    <source>
        <dbReference type="Pfam" id="PF13649"/>
    </source>
</evidence>
<evidence type="ECO:0000313" key="3">
    <source>
        <dbReference type="EMBL" id="OIJ42919.1"/>
    </source>
</evidence>
<name>A0A1S2ND59_9BURK</name>
<dbReference type="GO" id="GO:0008168">
    <property type="term" value="F:methyltransferase activity"/>
    <property type="evidence" value="ECO:0007669"/>
    <property type="project" value="UniProtKB-KW"/>
</dbReference>
<evidence type="ECO:0000313" key="4">
    <source>
        <dbReference type="Proteomes" id="UP000180246"/>
    </source>
</evidence>
<dbReference type="SUPFAM" id="SSF53335">
    <property type="entry name" value="S-adenosyl-L-methionine-dependent methyltransferases"/>
    <property type="match status" value="1"/>
</dbReference>
<dbReference type="CDD" id="cd02440">
    <property type="entry name" value="AdoMet_MTases"/>
    <property type="match status" value="1"/>
</dbReference>
<dbReference type="RefSeq" id="WP_083415455.1">
    <property type="nucleotide sequence ID" value="NZ_JRYB01000001.1"/>
</dbReference>
<dbReference type="AlphaFoldDB" id="A0A1S2ND59"/>
<reference evidence="3 4" key="1">
    <citation type="submission" date="2014-10" db="EMBL/GenBank/DDBJ databases">
        <authorList>
            <person name="Seo M.-J."/>
            <person name="Seok Y.J."/>
            <person name="Cha I.-T."/>
        </authorList>
    </citation>
    <scope>NUCLEOTIDE SEQUENCE [LARGE SCALE GENOMIC DNA]</scope>
    <source>
        <strain evidence="3 4">NEU</strain>
    </source>
</reference>
<keyword evidence="3" id="KW-0489">Methyltransferase</keyword>
<sequence length="209" mass="22559">MTEDAAAKAASLWDQRYGSPEFLFGTAPNDYLASQGHLLRPGMRALAVADGEGRNSVWLARQGLSVDAFDVSSVAVGKARRLAGDAQVAVDFHIADCDAWRWKPASYDVVAAIFVQFADPPMRARLFANIISTLKPGGILILQGYTPRQLDYKTGGPGVLENLYTEEILRVELGSLDIVELLNYEANLAEGTQHAGRSALIGLVGRKAL</sequence>
<dbReference type="GO" id="GO:0032259">
    <property type="term" value="P:methylation"/>
    <property type="evidence" value="ECO:0007669"/>
    <property type="project" value="UniProtKB-KW"/>
</dbReference>
<protein>
    <submittedName>
        <fullName evidence="3">Methyltransferase domain protein</fullName>
    </submittedName>
</protein>
<dbReference type="InterPro" id="IPR041698">
    <property type="entry name" value="Methyltransf_25"/>
</dbReference>
<accession>A0A1S2ND59</accession>
<proteinExistence type="predicted"/>
<evidence type="ECO:0000256" key="1">
    <source>
        <dbReference type="ARBA" id="ARBA00022679"/>
    </source>
</evidence>
<dbReference type="PANTHER" id="PTHR43861">
    <property type="entry name" value="TRANS-ACONITATE 2-METHYLTRANSFERASE-RELATED"/>
    <property type="match status" value="1"/>
</dbReference>
<comment type="caution">
    <text evidence="3">The sequence shown here is derived from an EMBL/GenBank/DDBJ whole genome shotgun (WGS) entry which is preliminary data.</text>
</comment>
<dbReference type="PANTHER" id="PTHR43861:SF3">
    <property type="entry name" value="PUTATIVE (AFU_ORTHOLOGUE AFUA_2G14390)-RELATED"/>
    <property type="match status" value="1"/>
</dbReference>
<organism evidence="3 4">
    <name type="scientific">Massilia timonae</name>
    <dbReference type="NCBI Taxonomy" id="47229"/>
    <lineage>
        <taxon>Bacteria</taxon>
        <taxon>Pseudomonadati</taxon>
        <taxon>Pseudomonadota</taxon>
        <taxon>Betaproteobacteria</taxon>
        <taxon>Burkholderiales</taxon>
        <taxon>Oxalobacteraceae</taxon>
        <taxon>Telluria group</taxon>
        <taxon>Massilia</taxon>
    </lineage>
</organism>
<keyword evidence="1 3" id="KW-0808">Transferase</keyword>
<dbReference type="Pfam" id="PF13649">
    <property type="entry name" value="Methyltransf_25"/>
    <property type="match status" value="1"/>
</dbReference>